<sequence>MMPNPLYDQEGEGWDIVGSHRTQKQQAKLSRPAPAPVRREVSTPHFTRPTEASQNRSTPTMRVRGKNRGQGLRLKFWRERAKELESRNAFLEAVAGIVAEEDALAEPWVCPFGAKDGVSKQAWLASDGSKEALRLNPRDVGHLLAAKDGIGARLEGFMLRARRDSACGRLQGDKAFVDRGRLRAHSFGNDASKEDVLKLAEVRESKEF</sequence>
<feature type="compositionally biased region" description="Polar residues" evidence="1">
    <location>
        <begin position="50"/>
        <end position="60"/>
    </location>
</feature>
<accession>A0AAN6DWJ3</accession>
<feature type="region of interest" description="Disordered" evidence="1">
    <location>
        <begin position="1"/>
        <end position="68"/>
    </location>
</feature>
<organism evidence="2 3">
    <name type="scientific">Exophiala viscosa</name>
    <dbReference type="NCBI Taxonomy" id="2486360"/>
    <lineage>
        <taxon>Eukaryota</taxon>
        <taxon>Fungi</taxon>
        <taxon>Dikarya</taxon>
        <taxon>Ascomycota</taxon>
        <taxon>Pezizomycotina</taxon>
        <taxon>Eurotiomycetes</taxon>
        <taxon>Chaetothyriomycetidae</taxon>
        <taxon>Chaetothyriales</taxon>
        <taxon>Herpotrichiellaceae</taxon>
        <taxon>Exophiala</taxon>
    </lineage>
</organism>
<dbReference type="EMBL" id="MU404354">
    <property type="protein sequence ID" value="KAI1612768.1"/>
    <property type="molecule type" value="Genomic_DNA"/>
</dbReference>
<dbReference type="AlphaFoldDB" id="A0AAN6DWJ3"/>
<gene>
    <name evidence="2" type="ORF">EDD36DRAFT_437713</name>
</gene>
<comment type="caution">
    <text evidence="2">The sequence shown here is derived from an EMBL/GenBank/DDBJ whole genome shotgun (WGS) entry which is preliminary data.</text>
</comment>
<protein>
    <submittedName>
        <fullName evidence="2">Uncharacterized protein</fullName>
    </submittedName>
</protein>
<dbReference type="Proteomes" id="UP001203852">
    <property type="component" value="Unassembled WGS sequence"/>
</dbReference>
<evidence type="ECO:0000256" key="1">
    <source>
        <dbReference type="SAM" id="MobiDB-lite"/>
    </source>
</evidence>
<reference evidence="2" key="1">
    <citation type="journal article" date="2022" name="bioRxiv">
        <title>Deciphering the potential niche of two novel black yeast fungi from a biological soil crust based on their genomes, phenotypes, and melanin regulation.</title>
        <authorList>
            <consortium name="DOE Joint Genome Institute"/>
            <person name="Carr E.C."/>
            <person name="Barton Q."/>
            <person name="Grambo S."/>
            <person name="Sullivan M."/>
            <person name="Renfro C.M."/>
            <person name="Kuo A."/>
            <person name="Pangilinan J."/>
            <person name="Lipzen A."/>
            <person name="Keymanesh K."/>
            <person name="Savage E."/>
            <person name="Barry K."/>
            <person name="Grigoriev I.V."/>
            <person name="Riekhof W.R."/>
            <person name="Harris S.S."/>
        </authorList>
    </citation>
    <scope>NUCLEOTIDE SEQUENCE</scope>
    <source>
        <strain evidence="2">JF 03-4F</strain>
    </source>
</reference>
<evidence type="ECO:0000313" key="3">
    <source>
        <dbReference type="Proteomes" id="UP001203852"/>
    </source>
</evidence>
<keyword evidence="3" id="KW-1185">Reference proteome</keyword>
<proteinExistence type="predicted"/>
<evidence type="ECO:0000313" key="2">
    <source>
        <dbReference type="EMBL" id="KAI1612768.1"/>
    </source>
</evidence>
<name>A0AAN6DWJ3_9EURO</name>